<evidence type="ECO:0000256" key="2">
    <source>
        <dbReference type="ARBA" id="ARBA00004141"/>
    </source>
</evidence>
<comment type="pathway">
    <text evidence="4">Lipid metabolism.</text>
</comment>
<dbReference type="PANTHER" id="PTHR43535:SF1">
    <property type="entry name" value="PHOSPHATIDATE CYTIDYLYLTRANSFERASE"/>
    <property type="match status" value="1"/>
</dbReference>
<evidence type="ECO:0000256" key="4">
    <source>
        <dbReference type="ARBA" id="ARBA00005189"/>
    </source>
</evidence>
<dbReference type="UniPathway" id="UPA00557">
    <property type="reaction ID" value="UER00614"/>
</dbReference>
<keyword evidence="11" id="KW-0548">Nucleotidyltransferase</keyword>
<comment type="catalytic activity">
    <reaction evidence="1 11">
        <text>a 1,2-diacyl-sn-glycero-3-phosphate + CTP + H(+) = a CDP-1,2-diacyl-sn-glycerol + diphosphate</text>
        <dbReference type="Rhea" id="RHEA:16229"/>
        <dbReference type="ChEBI" id="CHEBI:15378"/>
        <dbReference type="ChEBI" id="CHEBI:33019"/>
        <dbReference type="ChEBI" id="CHEBI:37563"/>
        <dbReference type="ChEBI" id="CHEBI:58332"/>
        <dbReference type="ChEBI" id="CHEBI:58608"/>
        <dbReference type="EC" id="2.7.7.41"/>
    </reaction>
</comment>
<evidence type="ECO:0000256" key="3">
    <source>
        <dbReference type="ARBA" id="ARBA00005119"/>
    </source>
</evidence>
<comment type="pathway">
    <text evidence="3 11">Phospholipid metabolism; CDP-diacylglycerol biosynthesis; CDP-diacylglycerol from sn-glycerol 3-phosphate: step 3/3.</text>
</comment>
<name>A0A0R2P1X2_9ACTN</name>
<proteinExistence type="inferred from homology"/>
<dbReference type="EC" id="2.7.7.41" evidence="6 11"/>
<dbReference type="InterPro" id="IPR000374">
    <property type="entry name" value="PC_trans"/>
</dbReference>
<dbReference type="GO" id="GO:0004605">
    <property type="term" value="F:phosphatidate cytidylyltransferase activity"/>
    <property type="evidence" value="ECO:0007669"/>
    <property type="project" value="UniProtKB-EC"/>
</dbReference>
<feature type="transmembrane region" description="Helical" evidence="12">
    <location>
        <begin position="148"/>
        <end position="168"/>
    </location>
</feature>
<dbReference type="EMBL" id="LIAS01000060">
    <property type="protein sequence ID" value="KRO30779.1"/>
    <property type="molecule type" value="Genomic_DNA"/>
</dbReference>
<keyword evidence="7 11" id="KW-0808">Transferase</keyword>
<evidence type="ECO:0000256" key="6">
    <source>
        <dbReference type="ARBA" id="ARBA00012487"/>
    </source>
</evidence>
<evidence type="ECO:0000256" key="7">
    <source>
        <dbReference type="ARBA" id="ARBA00022679"/>
    </source>
</evidence>
<comment type="subcellular location">
    <subcellularLocation>
        <location evidence="2">Membrane</location>
        <topology evidence="2">Multi-pass membrane protein</topology>
    </subcellularLocation>
</comment>
<feature type="transmembrane region" description="Helical" evidence="12">
    <location>
        <begin position="214"/>
        <end position="233"/>
    </location>
</feature>
<reference evidence="13 14" key="1">
    <citation type="submission" date="2015-10" db="EMBL/GenBank/DDBJ databases">
        <title>Metagenome-Assembled Genomes uncover a global brackish microbiome.</title>
        <authorList>
            <person name="Hugerth L.W."/>
            <person name="Larsson J."/>
            <person name="Alneberg J."/>
            <person name="Lindh M.V."/>
            <person name="Legrand C."/>
            <person name="Pinhassi J."/>
            <person name="Andersson A.F."/>
        </authorList>
    </citation>
    <scope>NUCLEOTIDE SEQUENCE [LARGE SCALE GENOMIC DNA]</scope>
    <source>
        <strain evidence="13">BACL2 MAG-120802-bin41</strain>
    </source>
</reference>
<evidence type="ECO:0000313" key="14">
    <source>
        <dbReference type="Proteomes" id="UP000053941"/>
    </source>
</evidence>
<comment type="caution">
    <text evidence="13">The sequence shown here is derived from an EMBL/GenBank/DDBJ whole genome shotgun (WGS) entry which is preliminary data.</text>
</comment>
<dbReference type="PROSITE" id="PS01315">
    <property type="entry name" value="CDS"/>
    <property type="match status" value="1"/>
</dbReference>
<evidence type="ECO:0000256" key="8">
    <source>
        <dbReference type="ARBA" id="ARBA00022692"/>
    </source>
</evidence>
<evidence type="ECO:0000256" key="9">
    <source>
        <dbReference type="ARBA" id="ARBA00022989"/>
    </source>
</evidence>
<dbReference type="PANTHER" id="PTHR43535">
    <property type="entry name" value="PHOSPHATIDATE CYTIDYLYLTRANSFERASE"/>
    <property type="match status" value="1"/>
</dbReference>
<evidence type="ECO:0000256" key="1">
    <source>
        <dbReference type="ARBA" id="ARBA00001698"/>
    </source>
</evidence>
<evidence type="ECO:0000256" key="11">
    <source>
        <dbReference type="RuleBase" id="RU003938"/>
    </source>
</evidence>
<dbReference type="GO" id="GO:0016024">
    <property type="term" value="P:CDP-diacylglycerol biosynthetic process"/>
    <property type="evidence" value="ECO:0007669"/>
    <property type="project" value="UniProtKB-UniPathway"/>
</dbReference>
<gene>
    <name evidence="13" type="ORF">ABR60_04435</name>
</gene>
<evidence type="ECO:0000256" key="5">
    <source>
        <dbReference type="ARBA" id="ARBA00010185"/>
    </source>
</evidence>
<keyword evidence="9 12" id="KW-1133">Transmembrane helix</keyword>
<feature type="transmembrane region" description="Helical" evidence="12">
    <location>
        <begin position="121"/>
        <end position="142"/>
    </location>
</feature>
<accession>A0A0R2P1X2</accession>
<organism evidence="13 14">
    <name type="scientific">Actinobacteria bacterium BACL2 MAG-120802-bin41</name>
    <dbReference type="NCBI Taxonomy" id="1655568"/>
    <lineage>
        <taxon>Bacteria</taxon>
        <taxon>Bacillati</taxon>
        <taxon>Actinomycetota</taxon>
        <taxon>Actinomycetes</taxon>
        <taxon>Actinomycetes incertae sedis</taxon>
        <taxon>ac1 cluster</taxon>
    </lineage>
</organism>
<keyword evidence="10 12" id="KW-0472">Membrane</keyword>
<sequence length="281" mass="29588">MSDLHSINEAINKKAGRKLFPSILVGLLLLAIVFSTMAFAPIAFAAFLTIAVLIATKELTAAFKARGIASNYLGLALSTALILSSTWIGGLPGLTVSMVISLILTLLLVLRGGVDGFVSRATASAFALLYPGFVAGFILLLARSGEGFSYIATLVVMVGCNDTFAWAFGVLFGKHPLAPKISPKKTWEGFFGGLIFSAIGSSLAFYYLLDYHPVIGALAGCAGALTATVGDLLESGIKRDLSIKDMGTILPGHGGMLDRLDAVLITAPLLWCIIEILKRFS</sequence>
<evidence type="ECO:0000313" key="13">
    <source>
        <dbReference type="EMBL" id="KRO30779.1"/>
    </source>
</evidence>
<feature type="transmembrane region" description="Helical" evidence="12">
    <location>
        <begin position="189"/>
        <end position="208"/>
    </location>
</feature>
<dbReference type="GO" id="GO:0005886">
    <property type="term" value="C:plasma membrane"/>
    <property type="evidence" value="ECO:0007669"/>
    <property type="project" value="TreeGrafter"/>
</dbReference>
<feature type="transmembrane region" description="Helical" evidence="12">
    <location>
        <begin position="94"/>
        <end position="114"/>
    </location>
</feature>
<keyword evidence="8 11" id="KW-0812">Transmembrane</keyword>
<dbReference type="GO" id="GO:0009273">
    <property type="term" value="P:peptidoglycan-based cell wall biogenesis"/>
    <property type="evidence" value="ECO:0007669"/>
    <property type="project" value="TreeGrafter"/>
</dbReference>
<evidence type="ECO:0000256" key="12">
    <source>
        <dbReference type="SAM" id="Phobius"/>
    </source>
</evidence>
<dbReference type="Pfam" id="PF01148">
    <property type="entry name" value="CTP_transf_1"/>
    <property type="match status" value="1"/>
</dbReference>
<evidence type="ECO:0000256" key="10">
    <source>
        <dbReference type="ARBA" id="ARBA00023136"/>
    </source>
</evidence>
<dbReference type="Proteomes" id="UP000053941">
    <property type="component" value="Unassembled WGS sequence"/>
</dbReference>
<comment type="similarity">
    <text evidence="5 11">Belongs to the CDS family.</text>
</comment>
<dbReference type="AlphaFoldDB" id="A0A0R2P1X2"/>
<feature type="transmembrane region" description="Helical" evidence="12">
    <location>
        <begin position="68"/>
        <end position="88"/>
    </location>
</feature>
<protein>
    <recommendedName>
        <fullName evidence="6 11">Phosphatidate cytidylyltransferase</fullName>
        <ecNumber evidence="6 11">2.7.7.41</ecNumber>
    </recommendedName>
</protein>
<feature type="transmembrane region" description="Helical" evidence="12">
    <location>
        <begin position="23"/>
        <end position="56"/>
    </location>
</feature>